<dbReference type="PANTHER" id="PTHR12127:SF22">
    <property type="entry name" value="POLYCYSTIN CATION CHANNEL PKD1_PKD2 DOMAIN-CONTAINING PROTEIN"/>
    <property type="match status" value="1"/>
</dbReference>
<dbReference type="Gene3D" id="1.10.287.70">
    <property type="match status" value="1"/>
</dbReference>
<evidence type="ECO:0000256" key="4">
    <source>
        <dbReference type="ARBA" id="ARBA00023136"/>
    </source>
</evidence>
<sequence>MVMWRQYSLNCAILVLLITFAFKYQTVRNQERVDAQYKLAAFLFGARDKSTADYSKLIATKDDFLDVLSSITNAYYAMPEESSGTFLHYTYDRHNSTPVAPVLEATYIQEQRLHAGHSVRTQSFDILEDHVPESIAPLDNLVTEGHTCAVGGELNGLSTLTPAQQPLWDIFGRLLQARLYFSLYTLVRSADGSLSPRVWVAEFLFTLTGHGSVMTMDASLDCVDEHIAETLPLVIISTVLPLLAIQCWFHAQALLRHSTSNKLSLPNDTEYERLSSETSNVEHYGWIQFGVVSDIVVLLFAVTSLVAQFLEKRSDSLECTVTILLGFSTFMLSIQLVSILRHFPSFYKVVDGFTAAGGQLLMYCVTVFPILIGYSICGYIVFGGYGSYFETVPRSIVTLICVAYGDNIIDTFLQMDQGTHVMQMVFSRLFMGTFLIFFICNVLNVAYSIIQDSYNRVSQKQLEKCDGGVTRNDLSGLNPSELRDMLDRLRG</sequence>
<gene>
    <name evidence="7" type="ORF">TVY486_0700750</name>
</gene>
<feature type="transmembrane region" description="Helical" evidence="5">
    <location>
        <begin position="391"/>
        <end position="409"/>
    </location>
</feature>
<evidence type="ECO:0000256" key="2">
    <source>
        <dbReference type="ARBA" id="ARBA00022692"/>
    </source>
</evidence>
<dbReference type="Pfam" id="PF08016">
    <property type="entry name" value="PKD_channel"/>
    <property type="match status" value="1"/>
</dbReference>
<dbReference type="VEuPathDB" id="TriTrypDB:TvY486_0700750"/>
<evidence type="ECO:0000256" key="3">
    <source>
        <dbReference type="ARBA" id="ARBA00022989"/>
    </source>
</evidence>
<dbReference type="GO" id="GO:0016020">
    <property type="term" value="C:membrane"/>
    <property type="evidence" value="ECO:0007669"/>
    <property type="project" value="UniProtKB-SubCell"/>
</dbReference>
<evidence type="ECO:0000259" key="6">
    <source>
        <dbReference type="Pfam" id="PF08016"/>
    </source>
</evidence>
<reference evidence="7" key="1">
    <citation type="journal article" date="2012" name="Proc. Natl. Acad. Sci. U.S.A.">
        <title>Antigenic diversity is generated by distinct evolutionary mechanisms in African trypanosome species.</title>
        <authorList>
            <person name="Jackson A.P."/>
            <person name="Berry A."/>
            <person name="Aslett M."/>
            <person name="Allison H.C."/>
            <person name="Burton P."/>
            <person name="Vavrova-Anderson J."/>
            <person name="Brown R."/>
            <person name="Browne H."/>
            <person name="Corton N."/>
            <person name="Hauser H."/>
            <person name="Gamble J."/>
            <person name="Gilderthorp R."/>
            <person name="Marcello L."/>
            <person name="McQuillan J."/>
            <person name="Otto T.D."/>
            <person name="Quail M.A."/>
            <person name="Sanders M.J."/>
            <person name="van Tonder A."/>
            <person name="Ginger M.L."/>
            <person name="Field M.C."/>
            <person name="Barry J.D."/>
            <person name="Hertz-Fowler C."/>
            <person name="Berriman M."/>
        </authorList>
    </citation>
    <scope>NUCLEOTIDE SEQUENCE</scope>
    <source>
        <strain evidence="7">Y486</strain>
    </source>
</reference>
<feature type="transmembrane region" description="Helical" evidence="5">
    <location>
        <begin position="360"/>
        <end position="382"/>
    </location>
</feature>
<dbReference type="InterPro" id="IPR039031">
    <property type="entry name" value="Mucolipin"/>
</dbReference>
<proteinExistence type="predicted"/>
<keyword evidence="4 5" id="KW-0472">Membrane</keyword>
<dbReference type="PANTHER" id="PTHR12127">
    <property type="entry name" value="MUCOLIPIN"/>
    <property type="match status" value="1"/>
</dbReference>
<name>G0TXP1_TRYVY</name>
<feature type="transmembrane region" description="Helical" evidence="5">
    <location>
        <begin position="429"/>
        <end position="450"/>
    </location>
</feature>
<evidence type="ECO:0000256" key="5">
    <source>
        <dbReference type="SAM" id="Phobius"/>
    </source>
</evidence>
<feature type="transmembrane region" description="Helical" evidence="5">
    <location>
        <begin position="286"/>
        <end position="307"/>
    </location>
</feature>
<dbReference type="AlphaFoldDB" id="G0TXP1"/>
<evidence type="ECO:0000256" key="1">
    <source>
        <dbReference type="ARBA" id="ARBA00004141"/>
    </source>
</evidence>
<keyword evidence="3 5" id="KW-1133">Transmembrane helix</keyword>
<dbReference type="GO" id="GO:0072345">
    <property type="term" value="F:NAADP-sensitive calcium-release channel activity"/>
    <property type="evidence" value="ECO:0007669"/>
    <property type="project" value="TreeGrafter"/>
</dbReference>
<feature type="domain" description="Polycystin cation channel PKD1/PKD2" evidence="6">
    <location>
        <begin position="317"/>
        <end position="457"/>
    </location>
</feature>
<dbReference type="OMA" id="RGLFMHY"/>
<evidence type="ECO:0000313" key="7">
    <source>
        <dbReference type="EMBL" id="CCC48732.1"/>
    </source>
</evidence>
<dbReference type="EMBL" id="HE573023">
    <property type="protein sequence ID" value="CCC48732.1"/>
    <property type="molecule type" value="Genomic_DNA"/>
</dbReference>
<comment type="subcellular location">
    <subcellularLocation>
        <location evidence="1">Membrane</location>
        <topology evidence="1">Multi-pass membrane protein</topology>
    </subcellularLocation>
</comment>
<accession>G0TXP1</accession>
<feature type="transmembrane region" description="Helical" evidence="5">
    <location>
        <begin position="319"/>
        <end position="340"/>
    </location>
</feature>
<organism evidence="7">
    <name type="scientific">Trypanosoma vivax (strain Y486)</name>
    <dbReference type="NCBI Taxonomy" id="1055687"/>
    <lineage>
        <taxon>Eukaryota</taxon>
        <taxon>Discoba</taxon>
        <taxon>Euglenozoa</taxon>
        <taxon>Kinetoplastea</taxon>
        <taxon>Metakinetoplastina</taxon>
        <taxon>Trypanosomatida</taxon>
        <taxon>Trypanosomatidae</taxon>
        <taxon>Trypanosoma</taxon>
        <taxon>Duttonella</taxon>
    </lineage>
</organism>
<dbReference type="InterPro" id="IPR013122">
    <property type="entry name" value="PKD1_2_channel"/>
</dbReference>
<protein>
    <recommendedName>
        <fullName evidence="6">Polycystin cation channel PKD1/PKD2 domain-containing protein</fullName>
    </recommendedName>
</protein>
<keyword evidence="2 5" id="KW-0812">Transmembrane</keyword>